<sequence>MKLLLANDDGINAEGLYALAEELQKEHELIISAPDSQRSASSHSITINRPLTVREVVLPGINCKAYSVDGTPADCVRIALDKLVDGKVDMVISGINRGLNIGTDVLYSGTVSAAIEAAIYKVPSVAVSLEIERKNEDYKIAAKYASMVLNKIKENGIGENTVLNINVPGVFEDEIKGIKVCKIGSRTYANNFVPIAVDGNAITYSINDSVIEASHEDTDTYYIEDNYVTLTPLHYDFTNFNMLNDISKWFKEF</sequence>
<keyword evidence="4 7" id="KW-0479">Metal-binding</keyword>
<comment type="subcellular location">
    <subcellularLocation>
        <location evidence="7">Cytoplasm</location>
    </subcellularLocation>
</comment>
<comment type="caution">
    <text evidence="9">The sequence shown here is derived from an EMBL/GenBank/DDBJ whole genome shotgun (WGS) entry which is preliminary data.</text>
</comment>
<evidence type="ECO:0000256" key="3">
    <source>
        <dbReference type="ARBA" id="ARBA00022490"/>
    </source>
</evidence>
<dbReference type="InterPro" id="IPR002828">
    <property type="entry name" value="SurE-like_Pase/nucleotidase"/>
</dbReference>
<accession>A0ABQ5N8E0</accession>
<feature type="binding site" evidence="7">
    <location>
        <position position="9"/>
    </location>
    <ligand>
        <name>a divalent metal cation</name>
        <dbReference type="ChEBI" id="CHEBI:60240"/>
    </ligand>
</feature>
<feature type="domain" description="Survival protein SurE-like phosphatase/nucleotidase" evidence="8">
    <location>
        <begin position="4"/>
        <end position="189"/>
    </location>
</feature>
<evidence type="ECO:0000256" key="5">
    <source>
        <dbReference type="ARBA" id="ARBA00022741"/>
    </source>
</evidence>
<dbReference type="Proteomes" id="UP001208567">
    <property type="component" value="Unassembled WGS sequence"/>
</dbReference>
<dbReference type="PANTHER" id="PTHR30457:SF12">
    <property type="entry name" value="5'_3'-NUCLEOTIDASE SURE"/>
    <property type="match status" value="1"/>
</dbReference>
<keyword evidence="5 7" id="KW-0547">Nucleotide-binding</keyword>
<dbReference type="EMBL" id="BRXR01000001">
    <property type="protein sequence ID" value="GLC31518.1"/>
    <property type="molecule type" value="Genomic_DNA"/>
</dbReference>
<dbReference type="SUPFAM" id="SSF64167">
    <property type="entry name" value="SurE-like"/>
    <property type="match status" value="1"/>
</dbReference>
<dbReference type="InterPro" id="IPR030048">
    <property type="entry name" value="SurE"/>
</dbReference>
<evidence type="ECO:0000256" key="7">
    <source>
        <dbReference type="HAMAP-Rule" id="MF_00060"/>
    </source>
</evidence>
<gene>
    <name evidence="7 9" type="primary">surE</name>
    <name evidence="9" type="ORF">bsdE14_29280</name>
</gene>
<feature type="binding site" evidence="7">
    <location>
        <position position="8"/>
    </location>
    <ligand>
        <name>a divalent metal cation</name>
        <dbReference type="ChEBI" id="CHEBI:60240"/>
    </ligand>
</feature>
<dbReference type="Pfam" id="PF01975">
    <property type="entry name" value="SurE"/>
    <property type="match status" value="1"/>
</dbReference>
<evidence type="ECO:0000256" key="1">
    <source>
        <dbReference type="ARBA" id="ARBA00000815"/>
    </source>
</evidence>
<dbReference type="RefSeq" id="WP_264850839.1">
    <property type="nucleotide sequence ID" value="NZ_BRXR01000001.1"/>
</dbReference>
<comment type="catalytic activity">
    <reaction evidence="1 7">
        <text>a ribonucleoside 5'-phosphate + H2O = a ribonucleoside + phosphate</text>
        <dbReference type="Rhea" id="RHEA:12484"/>
        <dbReference type="ChEBI" id="CHEBI:15377"/>
        <dbReference type="ChEBI" id="CHEBI:18254"/>
        <dbReference type="ChEBI" id="CHEBI:43474"/>
        <dbReference type="ChEBI" id="CHEBI:58043"/>
        <dbReference type="EC" id="3.1.3.5"/>
    </reaction>
</comment>
<dbReference type="PANTHER" id="PTHR30457">
    <property type="entry name" value="5'-NUCLEOTIDASE SURE"/>
    <property type="match status" value="1"/>
</dbReference>
<keyword evidence="10" id="KW-1185">Reference proteome</keyword>
<evidence type="ECO:0000256" key="2">
    <source>
        <dbReference type="ARBA" id="ARBA00011062"/>
    </source>
</evidence>
<keyword evidence="6 7" id="KW-0378">Hydrolase</keyword>
<comment type="cofactor">
    <cofactor evidence="7">
        <name>a divalent metal cation</name>
        <dbReference type="ChEBI" id="CHEBI:60240"/>
    </cofactor>
    <text evidence="7">Binds 1 divalent metal cation per subunit.</text>
</comment>
<reference evidence="9 10" key="1">
    <citation type="journal article" date="2024" name="Int. J. Syst. Evol. Microbiol.">
        <title>Clostridium omnivorum sp. nov., isolated from anoxic soil under the treatment of reductive soil disinfestation.</title>
        <authorList>
            <person name="Ueki A."/>
            <person name="Tonouchi A."/>
            <person name="Kaku N."/>
            <person name="Honma S."/>
            <person name="Ueki K."/>
        </authorList>
    </citation>
    <scope>NUCLEOTIDE SEQUENCE [LARGE SCALE GENOMIC DNA]</scope>
    <source>
        <strain evidence="9 10">E14</strain>
    </source>
</reference>
<comment type="function">
    <text evidence="7">Nucleotidase that shows phosphatase activity on nucleoside 5'-monophosphates.</text>
</comment>
<evidence type="ECO:0000259" key="8">
    <source>
        <dbReference type="Pfam" id="PF01975"/>
    </source>
</evidence>
<dbReference type="Gene3D" id="3.40.1210.10">
    <property type="entry name" value="Survival protein SurE-like phosphatase/nucleotidase"/>
    <property type="match status" value="1"/>
</dbReference>
<comment type="similarity">
    <text evidence="2 7">Belongs to the SurE nucleotidase family.</text>
</comment>
<name>A0ABQ5N8E0_9CLOT</name>
<organism evidence="9 10">
    <name type="scientific">Clostridium omnivorum</name>
    <dbReference type="NCBI Taxonomy" id="1604902"/>
    <lineage>
        <taxon>Bacteria</taxon>
        <taxon>Bacillati</taxon>
        <taxon>Bacillota</taxon>
        <taxon>Clostridia</taxon>
        <taxon>Eubacteriales</taxon>
        <taxon>Clostridiaceae</taxon>
        <taxon>Clostridium</taxon>
    </lineage>
</organism>
<dbReference type="NCBIfam" id="NF001490">
    <property type="entry name" value="PRK00346.1-4"/>
    <property type="match status" value="1"/>
</dbReference>
<evidence type="ECO:0000313" key="10">
    <source>
        <dbReference type="Proteomes" id="UP001208567"/>
    </source>
</evidence>
<proteinExistence type="inferred from homology"/>
<feature type="binding site" evidence="7">
    <location>
        <position position="96"/>
    </location>
    <ligand>
        <name>a divalent metal cation</name>
        <dbReference type="ChEBI" id="CHEBI:60240"/>
    </ligand>
</feature>
<protein>
    <recommendedName>
        <fullName evidence="7">5'-nucleotidase SurE</fullName>
        <ecNumber evidence="7">3.1.3.5</ecNumber>
    </recommendedName>
    <alternativeName>
        <fullName evidence="7">Nucleoside 5'-monophosphate phosphohydrolase</fullName>
    </alternativeName>
</protein>
<evidence type="ECO:0000256" key="6">
    <source>
        <dbReference type="ARBA" id="ARBA00022801"/>
    </source>
</evidence>
<evidence type="ECO:0000256" key="4">
    <source>
        <dbReference type="ARBA" id="ARBA00022723"/>
    </source>
</evidence>
<keyword evidence="3 7" id="KW-0963">Cytoplasm</keyword>
<dbReference type="EC" id="3.1.3.5" evidence="7"/>
<dbReference type="NCBIfam" id="TIGR00087">
    <property type="entry name" value="surE"/>
    <property type="match status" value="1"/>
</dbReference>
<dbReference type="HAMAP" id="MF_00060">
    <property type="entry name" value="SurE"/>
    <property type="match status" value="1"/>
</dbReference>
<feature type="binding site" evidence="7">
    <location>
        <position position="39"/>
    </location>
    <ligand>
        <name>a divalent metal cation</name>
        <dbReference type="ChEBI" id="CHEBI:60240"/>
    </ligand>
</feature>
<dbReference type="NCBIfam" id="NF010543">
    <property type="entry name" value="PRK13933.1"/>
    <property type="match status" value="1"/>
</dbReference>
<dbReference type="InterPro" id="IPR036523">
    <property type="entry name" value="SurE-like_sf"/>
</dbReference>
<evidence type="ECO:0000313" key="9">
    <source>
        <dbReference type="EMBL" id="GLC31518.1"/>
    </source>
</evidence>